<feature type="transmembrane region" description="Helical" evidence="9">
    <location>
        <begin position="88"/>
        <end position="109"/>
    </location>
</feature>
<evidence type="ECO:0000256" key="9">
    <source>
        <dbReference type="SAM" id="Phobius"/>
    </source>
</evidence>
<organism evidence="11">
    <name type="scientific">Cladocopium goreaui</name>
    <dbReference type="NCBI Taxonomy" id="2562237"/>
    <lineage>
        <taxon>Eukaryota</taxon>
        <taxon>Sar</taxon>
        <taxon>Alveolata</taxon>
        <taxon>Dinophyceae</taxon>
        <taxon>Suessiales</taxon>
        <taxon>Symbiodiniaceae</taxon>
        <taxon>Cladocopium</taxon>
    </lineage>
</organism>
<dbReference type="EMBL" id="CAMXCT030003120">
    <property type="protein sequence ID" value="CAL4789883.1"/>
    <property type="molecule type" value="Genomic_DNA"/>
</dbReference>
<dbReference type="InterPro" id="IPR003593">
    <property type="entry name" value="AAA+_ATPase"/>
</dbReference>
<keyword evidence="2 9" id="KW-0812">Transmembrane</keyword>
<dbReference type="PANTHER" id="PTHR19229">
    <property type="entry name" value="ATP-BINDING CASSETTE TRANSPORTER SUBFAMILY A ABCA"/>
    <property type="match status" value="1"/>
</dbReference>
<evidence type="ECO:0000313" key="13">
    <source>
        <dbReference type="EMBL" id="CAL4789883.1"/>
    </source>
</evidence>
<evidence type="ECO:0000256" key="8">
    <source>
        <dbReference type="SAM" id="MobiDB-lite"/>
    </source>
</evidence>
<dbReference type="Pfam" id="PF00005">
    <property type="entry name" value="ABC_tran"/>
    <property type="match status" value="1"/>
</dbReference>
<keyword evidence="6 9" id="KW-0472">Membrane</keyword>
<evidence type="ECO:0000313" key="11">
    <source>
        <dbReference type="EMBL" id="CAI4002571.1"/>
    </source>
</evidence>
<dbReference type="InterPro" id="IPR013525">
    <property type="entry name" value="ABC2_TM"/>
</dbReference>
<dbReference type="InterPro" id="IPR017871">
    <property type="entry name" value="ABC_transporter-like_CS"/>
</dbReference>
<evidence type="ECO:0000256" key="7">
    <source>
        <dbReference type="SAM" id="Coils"/>
    </source>
</evidence>
<dbReference type="AlphaFoldDB" id="A0A9P1D464"/>
<dbReference type="GO" id="GO:0016020">
    <property type="term" value="C:membrane"/>
    <property type="evidence" value="ECO:0007669"/>
    <property type="project" value="UniProtKB-SubCell"/>
</dbReference>
<feature type="transmembrane region" description="Helical" evidence="9">
    <location>
        <begin position="63"/>
        <end position="81"/>
    </location>
</feature>
<feature type="domain" description="ABC transporter" evidence="10">
    <location>
        <begin position="375"/>
        <end position="606"/>
    </location>
</feature>
<accession>A0A9P1D464</accession>
<sequence>MPQVSEMAVPAVPVDRGPPDASHLLRPSRQHERPAPLMSEVFRTMLKKHIHVAFKRRRLLTSLWPAIMYSIISIVLFRIFAQIDSGNIRALLLALTIPLYLLLAVQSALQNAMAEIVTEKESKMKIVQEIYGLTPTMYWLSWAGYFSIVSCLCVLAIYVLLALVAPVMGKSSPIFVICLLVLSYLQQFEFAAIVSVFFNKLQTATAMSGFVNLLFLLLAEAMQGWLRGGSRFWWYLGSLLPAVNIFNGFAAVMFSEALYYCDESGCYQGISSKTAFASQFCFVPYDEAHGSPCPQWFPVFSAGESMIMILLDIVLYGFGAWWLEQVWQGDFGQAKPWLFCLDPAYMCPRRHGRRDSRDAARSLVQSDGLQEALAMKIRNLRKVFPEGKVAVDGMDLDIKEGEIFALLGHNGAGKTTCINCVVGLIPMTSGEAMVCGYDVRTELESVRRNISVCPQDNPLYDVFTVRQHLMFFASLRGVSEQVQETRVIEVLRALGIEEKVDQQCTTLSGGQKRRLWVASALLGDIPVIFLDEPTSGMDPSSRQHLWKLLLEMKSTGRSIIFTTHYLEEADVLADRKAVLARGRVEASGTSLDLKLQFGLGYQLQLQFPDGVVPDPKALSDVSELIVKHIPLATRKEEDAASVSTERREHIVAFTLAFDQVDKFGPMLIELDSKKQAELDELSPGSLVAMDKTKNAMSPEEQLEDLQRRFTLLEGERKATYETAKLNIQQNKEIITQMKEENKTLRNQIAVLRDEKPLSLEKTLEETMTV</sequence>
<feature type="transmembrane region" description="Helical" evidence="9">
    <location>
        <begin position="174"/>
        <end position="198"/>
    </location>
</feature>
<keyword evidence="14" id="KW-1185">Reference proteome</keyword>
<dbReference type="SMART" id="SM00382">
    <property type="entry name" value="AAA"/>
    <property type="match status" value="1"/>
</dbReference>
<keyword evidence="7" id="KW-0175">Coiled coil</keyword>
<dbReference type="EMBL" id="CAMXCT020003120">
    <property type="protein sequence ID" value="CAL1155946.1"/>
    <property type="molecule type" value="Genomic_DNA"/>
</dbReference>
<dbReference type="SUPFAM" id="SSF52540">
    <property type="entry name" value="P-loop containing nucleoside triphosphate hydrolases"/>
    <property type="match status" value="1"/>
</dbReference>
<dbReference type="GO" id="GO:0016887">
    <property type="term" value="F:ATP hydrolysis activity"/>
    <property type="evidence" value="ECO:0007669"/>
    <property type="project" value="InterPro"/>
</dbReference>
<dbReference type="PROSITE" id="PS50893">
    <property type="entry name" value="ABC_TRANSPORTER_2"/>
    <property type="match status" value="1"/>
</dbReference>
<reference evidence="11" key="1">
    <citation type="submission" date="2022-10" db="EMBL/GenBank/DDBJ databases">
        <authorList>
            <person name="Chen Y."/>
            <person name="Dougan E. K."/>
            <person name="Chan C."/>
            <person name="Rhodes N."/>
            <person name="Thang M."/>
        </authorList>
    </citation>
    <scope>NUCLEOTIDE SEQUENCE</scope>
</reference>
<keyword evidence="4" id="KW-0067">ATP-binding</keyword>
<reference evidence="12" key="2">
    <citation type="submission" date="2024-04" db="EMBL/GenBank/DDBJ databases">
        <authorList>
            <person name="Chen Y."/>
            <person name="Shah S."/>
            <person name="Dougan E. K."/>
            <person name="Thang M."/>
            <person name="Chan C."/>
        </authorList>
    </citation>
    <scope>NUCLEOTIDE SEQUENCE [LARGE SCALE GENOMIC DNA]</scope>
</reference>
<dbReference type="InterPro" id="IPR027417">
    <property type="entry name" value="P-loop_NTPase"/>
</dbReference>
<dbReference type="InterPro" id="IPR003439">
    <property type="entry name" value="ABC_transporter-like_ATP-bd"/>
</dbReference>
<dbReference type="InterPro" id="IPR026082">
    <property type="entry name" value="ABCA"/>
</dbReference>
<feature type="region of interest" description="Disordered" evidence="8">
    <location>
        <begin position="1"/>
        <end position="32"/>
    </location>
</feature>
<dbReference type="EMBL" id="CAMXCT010003120">
    <property type="protein sequence ID" value="CAI4002571.1"/>
    <property type="molecule type" value="Genomic_DNA"/>
</dbReference>
<dbReference type="GO" id="GO:0005319">
    <property type="term" value="F:lipid transporter activity"/>
    <property type="evidence" value="ECO:0007669"/>
    <property type="project" value="TreeGrafter"/>
</dbReference>
<evidence type="ECO:0000259" key="10">
    <source>
        <dbReference type="PROSITE" id="PS50893"/>
    </source>
</evidence>
<evidence type="ECO:0000256" key="1">
    <source>
        <dbReference type="ARBA" id="ARBA00004141"/>
    </source>
</evidence>
<keyword evidence="3" id="KW-0547">Nucleotide-binding</keyword>
<evidence type="ECO:0000256" key="3">
    <source>
        <dbReference type="ARBA" id="ARBA00022741"/>
    </source>
</evidence>
<dbReference type="CDD" id="cd03263">
    <property type="entry name" value="ABC_subfamily_A"/>
    <property type="match status" value="1"/>
</dbReference>
<evidence type="ECO:0000256" key="6">
    <source>
        <dbReference type="ARBA" id="ARBA00023136"/>
    </source>
</evidence>
<comment type="caution">
    <text evidence="11">The sequence shown here is derived from an EMBL/GenBank/DDBJ whole genome shotgun (WGS) entry which is preliminary data.</text>
</comment>
<dbReference type="GO" id="GO:0005524">
    <property type="term" value="F:ATP binding"/>
    <property type="evidence" value="ECO:0007669"/>
    <property type="project" value="UniProtKB-KW"/>
</dbReference>
<feature type="transmembrane region" description="Helical" evidence="9">
    <location>
        <begin position="233"/>
        <end position="254"/>
    </location>
</feature>
<comment type="subcellular location">
    <subcellularLocation>
        <location evidence="1">Membrane</location>
        <topology evidence="1">Multi-pass membrane protein</topology>
    </subcellularLocation>
</comment>
<keyword evidence="5 9" id="KW-1133">Transmembrane helix</keyword>
<name>A0A9P1D464_9DINO</name>
<evidence type="ECO:0000256" key="2">
    <source>
        <dbReference type="ARBA" id="ARBA00022692"/>
    </source>
</evidence>
<feature type="transmembrane region" description="Helical" evidence="9">
    <location>
        <begin position="142"/>
        <end position="167"/>
    </location>
</feature>
<evidence type="ECO:0000313" key="14">
    <source>
        <dbReference type="Proteomes" id="UP001152797"/>
    </source>
</evidence>
<evidence type="ECO:0000313" key="12">
    <source>
        <dbReference type="EMBL" id="CAL1155946.1"/>
    </source>
</evidence>
<feature type="non-terminal residue" evidence="11">
    <location>
        <position position="769"/>
    </location>
</feature>
<gene>
    <name evidence="11" type="ORF">C1SCF055_LOCUS28517</name>
</gene>
<evidence type="ECO:0000256" key="5">
    <source>
        <dbReference type="ARBA" id="ARBA00022989"/>
    </source>
</evidence>
<dbReference type="FunFam" id="3.40.50.300:FF:000436">
    <property type="entry name" value="ATP binding cassette subfamily A member 9"/>
    <property type="match status" value="1"/>
</dbReference>
<dbReference type="OrthoDB" id="442921at2759"/>
<dbReference type="PROSITE" id="PS00211">
    <property type="entry name" value="ABC_TRANSPORTER_1"/>
    <property type="match status" value="1"/>
</dbReference>
<feature type="transmembrane region" description="Helical" evidence="9">
    <location>
        <begin position="204"/>
        <end position="221"/>
    </location>
</feature>
<proteinExistence type="predicted"/>
<feature type="coiled-coil region" evidence="7">
    <location>
        <begin position="720"/>
        <end position="754"/>
    </location>
</feature>
<dbReference type="Pfam" id="PF12698">
    <property type="entry name" value="ABC2_membrane_3"/>
    <property type="match status" value="1"/>
</dbReference>
<evidence type="ECO:0000256" key="4">
    <source>
        <dbReference type="ARBA" id="ARBA00022840"/>
    </source>
</evidence>
<dbReference type="GO" id="GO:0140359">
    <property type="term" value="F:ABC-type transporter activity"/>
    <property type="evidence" value="ECO:0007669"/>
    <property type="project" value="InterPro"/>
</dbReference>
<dbReference type="Gene3D" id="3.40.50.300">
    <property type="entry name" value="P-loop containing nucleotide triphosphate hydrolases"/>
    <property type="match status" value="1"/>
</dbReference>
<protein>
    <submittedName>
        <fullName evidence="13">ABC transporter domain-containing protein</fullName>
    </submittedName>
</protein>
<dbReference type="Proteomes" id="UP001152797">
    <property type="component" value="Unassembled WGS sequence"/>
</dbReference>